<dbReference type="GeneID" id="6498758"/>
<dbReference type="FunCoup" id="B3N128">
    <property type="interactions" value="8"/>
</dbReference>
<dbReference type="PANTHER" id="PTHR39069:SF4">
    <property type="entry name" value="LD24340P"/>
    <property type="match status" value="1"/>
</dbReference>
<accession>B3N128</accession>
<dbReference type="EMBL" id="CH902650">
    <property type="protein sequence ID" value="EDV30063.1"/>
    <property type="molecule type" value="Genomic_DNA"/>
</dbReference>
<dbReference type="PANTHER" id="PTHR39069">
    <property type="entry name" value="ECDYSONE-INDUCIBLE GENE E1, ISOFORM A"/>
    <property type="match status" value="1"/>
</dbReference>
<protein>
    <recommendedName>
        <fullName evidence="4">EB domain-containing protein</fullName>
    </recommendedName>
</protein>
<evidence type="ECO:0000313" key="3">
    <source>
        <dbReference type="Proteomes" id="UP000007801"/>
    </source>
</evidence>
<sequence>MQALLVVFYLLVLQPIFGKCEDLLELACTSDQQCVQFDRGRCLDNNCFCLARGSGVRVPCSPLEQKLTNIIGGPCPCSQRYSECDSRRDQCICSQGYVPSEDRRRCLLEVVPLAGKCEFSRQCQLADRFSLCQPQEGKCLCRANFEEHQGNCLAVLQSSCQVDKDCNSCGASICLPNLKKCGCSENFVHNRNLTMCIAGTAFGEKCEHSPPCQVKLGAGGQCLDHRCSCRATHYPRRINHIQSHTEHDQEEEPQTGEALICDATISFGAYCRNDGDCRMQPITQSNPPAPSAMTCQWGECQCSESHRLQDNQCVYVESGAGTKPLLEVLMLLSFIATLF</sequence>
<dbReference type="HOGENOM" id="CLU_072901_0_0_1"/>
<dbReference type="KEGG" id="dan:6498758"/>
<dbReference type="InParanoid" id="B3N128"/>
<evidence type="ECO:0008006" key="4">
    <source>
        <dbReference type="Google" id="ProtNLM"/>
    </source>
</evidence>
<name>B3N128_DROAN</name>
<gene>
    <name evidence="2" type="primary">Dana\GF15957</name>
    <name evidence="2" type="synonym">dana_GLEANR_17051</name>
    <name evidence="2" type="ORF">GF15957</name>
</gene>
<keyword evidence="1" id="KW-0732">Signal</keyword>
<dbReference type="OMA" id="QCAQFER"/>
<organism evidence="2 3">
    <name type="scientific">Drosophila ananassae</name>
    <name type="common">Fruit fly</name>
    <dbReference type="NCBI Taxonomy" id="7217"/>
    <lineage>
        <taxon>Eukaryota</taxon>
        <taxon>Metazoa</taxon>
        <taxon>Ecdysozoa</taxon>
        <taxon>Arthropoda</taxon>
        <taxon>Hexapoda</taxon>
        <taxon>Insecta</taxon>
        <taxon>Pterygota</taxon>
        <taxon>Neoptera</taxon>
        <taxon>Endopterygota</taxon>
        <taxon>Diptera</taxon>
        <taxon>Brachycera</taxon>
        <taxon>Muscomorpha</taxon>
        <taxon>Ephydroidea</taxon>
        <taxon>Drosophilidae</taxon>
        <taxon>Drosophila</taxon>
        <taxon>Sophophora</taxon>
    </lineage>
</organism>
<proteinExistence type="predicted"/>
<dbReference type="PhylomeDB" id="B3N128"/>
<dbReference type="OrthoDB" id="5912242at2759"/>
<dbReference type="AlphaFoldDB" id="B3N128"/>
<dbReference type="Proteomes" id="UP000007801">
    <property type="component" value="Unassembled WGS sequence"/>
</dbReference>
<dbReference type="eggNOG" id="KOG1218">
    <property type="taxonomic scope" value="Eukaryota"/>
</dbReference>
<keyword evidence="3" id="KW-1185">Reference proteome</keyword>
<evidence type="ECO:0000313" key="2">
    <source>
        <dbReference type="EMBL" id="EDV30063.1"/>
    </source>
</evidence>
<reference evidence="2 3" key="1">
    <citation type="journal article" date="2007" name="Nature">
        <title>Evolution of genes and genomes on the Drosophila phylogeny.</title>
        <authorList>
            <consortium name="Drosophila 12 Genomes Consortium"/>
            <person name="Clark A.G."/>
            <person name="Eisen M.B."/>
            <person name="Smith D.R."/>
            <person name="Bergman C.M."/>
            <person name="Oliver B."/>
            <person name="Markow T.A."/>
            <person name="Kaufman T.C."/>
            <person name="Kellis M."/>
            <person name="Gelbart W."/>
            <person name="Iyer V.N."/>
            <person name="Pollard D.A."/>
            <person name="Sackton T.B."/>
            <person name="Larracuente A.M."/>
            <person name="Singh N.D."/>
            <person name="Abad J.P."/>
            <person name="Abt D.N."/>
            <person name="Adryan B."/>
            <person name="Aguade M."/>
            <person name="Akashi H."/>
            <person name="Anderson W.W."/>
            <person name="Aquadro C.F."/>
            <person name="Ardell D.H."/>
            <person name="Arguello R."/>
            <person name="Artieri C.G."/>
            <person name="Barbash D.A."/>
            <person name="Barker D."/>
            <person name="Barsanti P."/>
            <person name="Batterham P."/>
            <person name="Batzoglou S."/>
            <person name="Begun D."/>
            <person name="Bhutkar A."/>
            <person name="Blanco E."/>
            <person name="Bosak S.A."/>
            <person name="Bradley R.K."/>
            <person name="Brand A.D."/>
            <person name="Brent M.R."/>
            <person name="Brooks A.N."/>
            <person name="Brown R.H."/>
            <person name="Butlin R.K."/>
            <person name="Caggese C."/>
            <person name="Calvi B.R."/>
            <person name="Bernardo de Carvalho A."/>
            <person name="Caspi A."/>
            <person name="Castrezana S."/>
            <person name="Celniker S.E."/>
            <person name="Chang J.L."/>
            <person name="Chapple C."/>
            <person name="Chatterji S."/>
            <person name="Chinwalla A."/>
            <person name="Civetta A."/>
            <person name="Clifton S.W."/>
            <person name="Comeron J.M."/>
            <person name="Costello J.C."/>
            <person name="Coyne J.A."/>
            <person name="Daub J."/>
            <person name="David R.G."/>
            <person name="Delcher A.L."/>
            <person name="Delehaunty K."/>
            <person name="Do C.B."/>
            <person name="Ebling H."/>
            <person name="Edwards K."/>
            <person name="Eickbush T."/>
            <person name="Evans J.D."/>
            <person name="Filipski A."/>
            <person name="Findeiss S."/>
            <person name="Freyhult E."/>
            <person name="Fulton L."/>
            <person name="Fulton R."/>
            <person name="Garcia A.C."/>
            <person name="Gardiner A."/>
            <person name="Garfield D.A."/>
            <person name="Garvin B.E."/>
            <person name="Gibson G."/>
            <person name="Gilbert D."/>
            <person name="Gnerre S."/>
            <person name="Godfrey J."/>
            <person name="Good R."/>
            <person name="Gotea V."/>
            <person name="Gravely B."/>
            <person name="Greenberg A.J."/>
            <person name="Griffiths-Jones S."/>
            <person name="Gross S."/>
            <person name="Guigo R."/>
            <person name="Gustafson E.A."/>
            <person name="Haerty W."/>
            <person name="Hahn M.W."/>
            <person name="Halligan D.L."/>
            <person name="Halpern A.L."/>
            <person name="Halter G.M."/>
            <person name="Han M.V."/>
            <person name="Heger A."/>
            <person name="Hillier L."/>
            <person name="Hinrichs A.S."/>
            <person name="Holmes I."/>
            <person name="Hoskins R.A."/>
            <person name="Hubisz M.J."/>
            <person name="Hultmark D."/>
            <person name="Huntley M.A."/>
            <person name="Jaffe D.B."/>
            <person name="Jagadeeshan S."/>
            <person name="Jeck W.R."/>
            <person name="Johnson J."/>
            <person name="Jones C.D."/>
            <person name="Jordan W.C."/>
            <person name="Karpen G.H."/>
            <person name="Kataoka E."/>
            <person name="Keightley P.D."/>
            <person name="Kheradpour P."/>
            <person name="Kirkness E.F."/>
            <person name="Koerich L.B."/>
            <person name="Kristiansen K."/>
            <person name="Kudrna D."/>
            <person name="Kulathinal R.J."/>
            <person name="Kumar S."/>
            <person name="Kwok R."/>
            <person name="Lander E."/>
            <person name="Langley C.H."/>
            <person name="Lapoint R."/>
            <person name="Lazzaro B.P."/>
            <person name="Lee S.J."/>
            <person name="Levesque L."/>
            <person name="Li R."/>
            <person name="Lin C.F."/>
            <person name="Lin M.F."/>
            <person name="Lindblad-Toh K."/>
            <person name="Llopart A."/>
            <person name="Long M."/>
            <person name="Low L."/>
            <person name="Lozovsky E."/>
            <person name="Lu J."/>
            <person name="Luo M."/>
            <person name="Machado C.A."/>
            <person name="Makalowski W."/>
            <person name="Marzo M."/>
            <person name="Matsuda M."/>
            <person name="Matzkin L."/>
            <person name="McAllister B."/>
            <person name="McBride C.S."/>
            <person name="McKernan B."/>
            <person name="McKernan K."/>
            <person name="Mendez-Lago M."/>
            <person name="Minx P."/>
            <person name="Mollenhauer M.U."/>
            <person name="Montooth K."/>
            <person name="Mount S.M."/>
            <person name="Mu X."/>
            <person name="Myers E."/>
            <person name="Negre B."/>
            <person name="Newfeld S."/>
            <person name="Nielsen R."/>
            <person name="Noor M.A."/>
            <person name="O'Grady P."/>
            <person name="Pachter L."/>
            <person name="Papaceit M."/>
            <person name="Parisi M.J."/>
            <person name="Parisi M."/>
            <person name="Parts L."/>
            <person name="Pedersen J.S."/>
            <person name="Pesole G."/>
            <person name="Phillippy A.M."/>
            <person name="Ponting C.P."/>
            <person name="Pop M."/>
            <person name="Porcelli D."/>
            <person name="Powell J.R."/>
            <person name="Prohaska S."/>
            <person name="Pruitt K."/>
            <person name="Puig M."/>
            <person name="Quesneville H."/>
            <person name="Ram K.R."/>
            <person name="Rand D."/>
            <person name="Rasmussen M.D."/>
            <person name="Reed L.K."/>
            <person name="Reenan R."/>
            <person name="Reily A."/>
            <person name="Remington K.A."/>
            <person name="Rieger T.T."/>
            <person name="Ritchie M.G."/>
            <person name="Robin C."/>
            <person name="Rogers Y.H."/>
            <person name="Rohde C."/>
            <person name="Rozas J."/>
            <person name="Rubenfield M.J."/>
            <person name="Ruiz A."/>
            <person name="Russo S."/>
            <person name="Salzberg S.L."/>
            <person name="Sanchez-Gracia A."/>
            <person name="Saranga D.J."/>
            <person name="Sato H."/>
            <person name="Schaeffer S.W."/>
            <person name="Schatz M.C."/>
            <person name="Schlenke T."/>
            <person name="Schwartz R."/>
            <person name="Segarra C."/>
            <person name="Singh R.S."/>
            <person name="Sirot L."/>
            <person name="Sirota M."/>
            <person name="Sisneros N.B."/>
            <person name="Smith C.D."/>
            <person name="Smith T.F."/>
            <person name="Spieth J."/>
            <person name="Stage D.E."/>
            <person name="Stark A."/>
            <person name="Stephan W."/>
            <person name="Strausberg R.L."/>
            <person name="Strempel S."/>
            <person name="Sturgill D."/>
            <person name="Sutton G."/>
            <person name="Sutton G.G."/>
            <person name="Tao W."/>
            <person name="Teichmann S."/>
            <person name="Tobari Y.N."/>
            <person name="Tomimura Y."/>
            <person name="Tsolas J.M."/>
            <person name="Valente V.L."/>
            <person name="Venter E."/>
            <person name="Venter J.C."/>
            <person name="Vicario S."/>
            <person name="Vieira F.G."/>
            <person name="Vilella A.J."/>
            <person name="Villasante A."/>
            <person name="Walenz B."/>
            <person name="Wang J."/>
            <person name="Wasserman M."/>
            <person name="Watts T."/>
            <person name="Wilson D."/>
            <person name="Wilson R.K."/>
            <person name="Wing R.A."/>
            <person name="Wolfner M.F."/>
            <person name="Wong A."/>
            <person name="Wong G.K."/>
            <person name="Wu C.I."/>
            <person name="Wu G."/>
            <person name="Yamamoto D."/>
            <person name="Yang H.P."/>
            <person name="Yang S.P."/>
            <person name="Yorke J.A."/>
            <person name="Yoshida K."/>
            <person name="Zdobnov E."/>
            <person name="Zhang P."/>
            <person name="Zhang Y."/>
            <person name="Zimin A.V."/>
            <person name="Baldwin J."/>
            <person name="Abdouelleil A."/>
            <person name="Abdulkadir J."/>
            <person name="Abebe A."/>
            <person name="Abera B."/>
            <person name="Abreu J."/>
            <person name="Acer S.C."/>
            <person name="Aftuck L."/>
            <person name="Alexander A."/>
            <person name="An P."/>
            <person name="Anderson E."/>
            <person name="Anderson S."/>
            <person name="Arachi H."/>
            <person name="Azer M."/>
            <person name="Bachantsang P."/>
            <person name="Barry A."/>
            <person name="Bayul T."/>
            <person name="Berlin A."/>
            <person name="Bessette D."/>
            <person name="Bloom T."/>
            <person name="Blye J."/>
            <person name="Boguslavskiy L."/>
            <person name="Bonnet C."/>
            <person name="Boukhgalter B."/>
            <person name="Bourzgui I."/>
            <person name="Brown A."/>
            <person name="Cahill P."/>
            <person name="Channer S."/>
            <person name="Cheshatsang Y."/>
            <person name="Chuda L."/>
            <person name="Citroen M."/>
            <person name="Collymore A."/>
            <person name="Cooke P."/>
            <person name="Costello M."/>
            <person name="D'Aco K."/>
            <person name="Daza R."/>
            <person name="De Haan G."/>
            <person name="DeGray S."/>
            <person name="DeMaso C."/>
            <person name="Dhargay N."/>
            <person name="Dooley K."/>
            <person name="Dooley E."/>
            <person name="Doricent M."/>
            <person name="Dorje P."/>
            <person name="Dorjee K."/>
            <person name="Dupes A."/>
            <person name="Elong R."/>
            <person name="Falk J."/>
            <person name="Farina A."/>
            <person name="Faro S."/>
            <person name="Ferguson D."/>
            <person name="Fisher S."/>
            <person name="Foley C.D."/>
            <person name="Franke A."/>
            <person name="Friedrich D."/>
            <person name="Gadbois L."/>
            <person name="Gearin G."/>
            <person name="Gearin C.R."/>
            <person name="Giannoukos G."/>
            <person name="Goode T."/>
            <person name="Graham J."/>
            <person name="Grandbois E."/>
            <person name="Grewal S."/>
            <person name="Gyaltsen K."/>
            <person name="Hafez N."/>
            <person name="Hagos B."/>
            <person name="Hall J."/>
            <person name="Henson C."/>
            <person name="Hollinger A."/>
            <person name="Honan T."/>
            <person name="Huard M.D."/>
            <person name="Hughes L."/>
            <person name="Hurhula B."/>
            <person name="Husby M.E."/>
            <person name="Kamat A."/>
            <person name="Kanga B."/>
            <person name="Kashin S."/>
            <person name="Khazanovich D."/>
            <person name="Kisner P."/>
            <person name="Lance K."/>
            <person name="Lara M."/>
            <person name="Lee W."/>
            <person name="Lennon N."/>
            <person name="Letendre F."/>
            <person name="LeVine R."/>
            <person name="Lipovsky A."/>
            <person name="Liu X."/>
            <person name="Liu J."/>
            <person name="Liu S."/>
            <person name="Lokyitsang T."/>
            <person name="Lokyitsang Y."/>
            <person name="Lubonja R."/>
            <person name="Lui A."/>
            <person name="MacDonald P."/>
            <person name="Magnisalis V."/>
            <person name="Maru K."/>
            <person name="Matthews C."/>
            <person name="McCusker W."/>
            <person name="McDonough S."/>
            <person name="Mehta T."/>
            <person name="Meldrim J."/>
            <person name="Meneus L."/>
            <person name="Mihai O."/>
            <person name="Mihalev A."/>
            <person name="Mihova T."/>
            <person name="Mittelman R."/>
            <person name="Mlenga V."/>
            <person name="Montmayeur A."/>
            <person name="Mulrain L."/>
            <person name="Navidi A."/>
            <person name="Naylor J."/>
            <person name="Negash T."/>
            <person name="Nguyen T."/>
            <person name="Nguyen N."/>
            <person name="Nicol R."/>
            <person name="Norbu C."/>
            <person name="Norbu N."/>
            <person name="Novod N."/>
            <person name="O'Neill B."/>
            <person name="Osman S."/>
            <person name="Markiewicz E."/>
            <person name="Oyono O.L."/>
            <person name="Patti C."/>
            <person name="Phunkhang P."/>
            <person name="Pierre F."/>
            <person name="Priest M."/>
            <person name="Raghuraman S."/>
            <person name="Rege F."/>
            <person name="Reyes R."/>
            <person name="Rise C."/>
            <person name="Rogov P."/>
            <person name="Ross K."/>
            <person name="Ryan E."/>
            <person name="Settipalli S."/>
            <person name="Shea T."/>
            <person name="Sherpa N."/>
            <person name="Shi L."/>
            <person name="Shih D."/>
            <person name="Sparrow T."/>
            <person name="Spaulding J."/>
            <person name="Stalker J."/>
            <person name="Stange-Thomann N."/>
            <person name="Stavropoulos S."/>
            <person name="Stone C."/>
            <person name="Strader C."/>
            <person name="Tesfaye S."/>
            <person name="Thomson T."/>
            <person name="Thoulutsang Y."/>
            <person name="Thoulutsang D."/>
            <person name="Topham K."/>
            <person name="Topping I."/>
            <person name="Tsamla T."/>
            <person name="Vassiliev H."/>
            <person name="Vo A."/>
            <person name="Wangchuk T."/>
            <person name="Wangdi T."/>
            <person name="Weiand M."/>
            <person name="Wilkinson J."/>
            <person name="Wilson A."/>
            <person name="Yadav S."/>
            <person name="Young G."/>
            <person name="Yu Q."/>
            <person name="Zembek L."/>
            <person name="Zhong D."/>
            <person name="Zimmer A."/>
            <person name="Zwirko Z."/>
            <person name="Jaffe D.B."/>
            <person name="Alvarez P."/>
            <person name="Brockman W."/>
            <person name="Butler J."/>
            <person name="Chin C."/>
            <person name="Gnerre S."/>
            <person name="Grabherr M."/>
            <person name="Kleber M."/>
            <person name="Mauceli E."/>
            <person name="MacCallum I."/>
        </authorList>
    </citation>
    <scope>NUCLEOTIDE SEQUENCE [LARGE SCALE GENOMIC DNA]</scope>
    <source>
        <strain evidence="3">Tucson 14024-0371.13</strain>
    </source>
</reference>
<feature type="chain" id="PRO_5002793934" description="EB domain-containing protein" evidence="1">
    <location>
        <begin position="19"/>
        <end position="339"/>
    </location>
</feature>
<feature type="signal peptide" evidence="1">
    <location>
        <begin position="1"/>
        <end position="18"/>
    </location>
</feature>
<evidence type="ECO:0000256" key="1">
    <source>
        <dbReference type="SAM" id="SignalP"/>
    </source>
</evidence>
<dbReference type="STRING" id="7217.B3N128"/>